<evidence type="ECO:0000259" key="11">
    <source>
        <dbReference type="Pfam" id="PF16875"/>
    </source>
</evidence>
<dbReference type="InterPro" id="IPR017853">
    <property type="entry name" value="GH"/>
</dbReference>
<comment type="catalytic activity">
    <reaction evidence="1 6">
        <text>Hydrolysis of terminal, non-reducing alpha-D-galactose residues in alpha-D-galactosides, including galactose oligosaccharides, galactomannans and galactolipids.</text>
        <dbReference type="EC" id="3.2.1.22"/>
    </reaction>
</comment>
<accession>A0A9D1U549</accession>
<dbReference type="GO" id="GO:0004557">
    <property type="term" value="F:alpha-galactosidase activity"/>
    <property type="evidence" value="ECO:0007669"/>
    <property type="project" value="UniProtKB-UniRule"/>
</dbReference>
<keyword evidence="4 6" id="KW-0378">Hydrolase</keyword>
<dbReference type="InterPro" id="IPR031705">
    <property type="entry name" value="Glyco_hydro_36_C"/>
</dbReference>
<feature type="binding site" evidence="8">
    <location>
        <position position="442"/>
    </location>
    <ligand>
        <name>substrate</name>
    </ligand>
</feature>
<protein>
    <recommendedName>
        <fullName evidence="3 6">Alpha-galactosidase</fullName>
        <ecNumber evidence="3 6">3.2.1.22</ecNumber>
    </recommendedName>
</protein>
<dbReference type="PANTHER" id="PTHR43053">
    <property type="entry name" value="GLYCOSIDASE FAMILY 31"/>
    <property type="match status" value="1"/>
</dbReference>
<reference evidence="12" key="2">
    <citation type="submission" date="2021-04" db="EMBL/GenBank/DDBJ databases">
        <authorList>
            <person name="Gilroy R."/>
        </authorList>
    </citation>
    <scope>NUCLEOTIDE SEQUENCE</scope>
    <source>
        <strain evidence="12">CHK173-259</strain>
    </source>
</reference>
<dbReference type="AlphaFoldDB" id="A0A9D1U549"/>
<evidence type="ECO:0000313" key="12">
    <source>
        <dbReference type="EMBL" id="HIW71490.1"/>
    </source>
</evidence>
<dbReference type="InterPro" id="IPR013785">
    <property type="entry name" value="Aldolase_TIM"/>
</dbReference>
<dbReference type="Pfam" id="PF16875">
    <property type="entry name" value="Glyco_hydro_36N"/>
    <property type="match status" value="1"/>
</dbReference>
<feature type="domain" description="Glycosyl hydrolase family 36 C-terminal" evidence="10">
    <location>
        <begin position="651"/>
        <end position="734"/>
    </location>
</feature>
<dbReference type="PANTHER" id="PTHR43053:SF3">
    <property type="entry name" value="ALPHA-GALACTOSIDASE C-RELATED"/>
    <property type="match status" value="1"/>
</dbReference>
<feature type="domain" description="Glycosyl hydrolase family 36 N-terminal" evidence="11">
    <location>
        <begin position="27"/>
        <end position="284"/>
    </location>
</feature>
<dbReference type="Gene3D" id="2.70.98.60">
    <property type="entry name" value="alpha-galactosidase from lactobacil brevis"/>
    <property type="match status" value="1"/>
</dbReference>
<feature type="binding site" evidence="8">
    <location>
        <begin position="475"/>
        <end position="479"/>
    </location>
    <ligand>
        <name>substrate</name>
    </ligand>
</feature>
<sequence>MAILVQTDLFHLQTDHSSYLFHVMANGELGQLYYGAKLHAQAAYPELTQSEPHGATPAWKLDTPNFQPGSEKQEYGSFGKGDFRDPAYQVLAPDGSRISELVYRDYRIIAGKQRLTDLPSTFDDTHDDAETLVVTLQDAVSQLVVELAYTVFPHQDVIVRSSRFVNQGDQPVVLNRALSADLDLPDADYDLLQFSGSWARERHLVRTPLRSGIQSVGSLRGASSHQQNPGIILARPQTNEDQGTAYGFNLVYSGNFLDQVEVDHLRTTRVLLGINPTEFGWYLAPDQDFQTPEAILSYTDGGLNQLSQQMGQCYQQHLVNPRFAQQPRPVLINNWEGTYFDFDETKLLAIAQQAHDLGVELFVLDDGWFGKRNDDTTSLGDWDVNLAKLPQGLDHLSQQVHGLGMQFGLWFEPEMISLASHLYDQHPDWLVRTPGRQATPSRNQFVLDMANPAVVDFLFTKIDGIIKAAQLDYIKWDMNRNITEAFTPTLPANRQLEFMHRYMLGVYQLYARLTQAHPQVLFESCASGGGRFDLGMMAYAPQAWTSDDTDAIERLRIQYGTSYAYPQAMMGAHVSAVPNDQTGRITPLSTRAAVAYFGDLGYELDVTQCSAEEKAQIKEQITFYQQHRELFQQGTFYRIDNPFTGDRNVGSWIVVSADQRHAVAARYQILNEPNPAYSRLKLRGLLADQRYLVSGREQPLYGDELMHAGLFIPQQLQSTMGVEQSADFSAQLLVIDAVDGQL</sequence>
<evidence type="ECO:0000259" key="10">
    <source>
        <dbReference type="Pfam" id="PF16874"/>
    </source>
</evidence>
<feature type="binding site" evidence="8">
    <location>
        <position position="198"/>
    </location>
    <ligand>
        <name>substrate</name>
    </ligand>
</feature>
<feature type="active site" description="Nucleophile" evidence="7">
    <location>
        <position position="477"/>
    </location>
</feature>
<dbReference type="Gene3D" id="3.20.20.70">
    <property type="entry name" value="Aldolase class I"/>
    <property type="match status" value="1"/>
</dbReference>
<dbReference type="EMBL" id="DXGJ01000020">
    <property type="protein sequence ID" value="HIW71490.1"/>
    <property type="molecule type" value="Genomic_DNA"/>
</dbReference>
<reference evidence="12" key="1">
    <citation type="journal article" date="2021" name="PeerJ">
        <title>Extensive microbial diversity within the chicken gut microbiome revealed by metagenomics and culture.</title>
        <authorList>
            <person name="Gilroy R."/>
            <person name="Ravi A."/>
            <person name="Getino M."/>
            <person name="Pursley I."/>
            <person name="Horton D.L."/>
            <person name="Alikhan N.F."/>
            <person name="Baker D."/>
            <person name="Gharbi K."/>
            <person name="Hall N."/>
            <person name="Watson M."/>
            <person name="Adriaenssens E.M."/>
            <person name="Foster-Nyarko E."/>
            <person name="Jarju S."/>
            <person name="Secka A."/>
            <person name="Antonio M."/>
            <person name="Oren A."/>
            <person name="Chaudhuri R.R."/>
            <person name="La Ragione R."/>
            <person name="Hildebrand F."/>
            <person name="Pallen M.J."/>
        </authorList>
    </citation>
    <scope>NUCLEOTIDE SEQUENCE</scope>
    <source>
        <strain evidence="12">CHK173-259</strain>
    </source>
</reference>
<dbReference type="InterPro" id="IPR000111">
    <property type="entry name" value="Glyco_hydro_27/36_CS"/>
</dbReference>
<evidence type="ECO:0000256" key="3">
    <source>
        <dbReference type="ARBA" id="ARBA00012755"/>
    </source>
</evidence>
<evidence type="ECO:0000313" key="13">
    <source>
        <dbReference type="Proteomes" id="UP000886822"/>
    </source>
</evidence>
<dbReference type="Pfam" id="PF02065">
    <property type="entry name" value="Melibiase"/>
    <property type="match status" value="1"/>
</dbReference>
<evidence type="ECO:0000256" key="2">
    <source>
        <dbReference type="ARBA" id="ARBA00006202"/>
    </source>
</evidence>
<dbReference type="InterPro" id="IPR013780">
    <property type="entry name" value="Glyco_hydro_b"/>
</dbReference>
<dbReference type="InterPro" id="IPR038417">
    <property type="entry name" value="Alpga-gal_N_sf"/>
</dbReference>
<dbReference type="PROSITE" id="PS00512">
    <property type="entry name" value="ALPHA_GALACTOSIDASE"/>
    <property type="match status" value="1"/>
</dbReference>
<dbReference type="EC" id="3.2.1.22" evidence="3 6"/>
<feature type="binding site" evidence="8">
    <location>
        <begin position="365"/>
        <end position="366"/>
    </location>
    <ligand>
        <name>substrate</name>
    </ligand>
</feature>
<dbReference type="FunFam" id="3.20.20.70:FF:000118">
    <property type="entry name" value="Alpha-galactosidase"/>
    <property type="match status" value="1"/>
</dbReference>
<evidence type="ECO:0000256" key="4">
    <source>
        <dbReference type="ARBA" id="ARBA00022801"/>
    </source>
</evidence>
<dbReference type="Pfam" id="PF16874">
    <property type="entry name" value="Glyco_hydro_36C"/>
    <property type="match status" value="1"/>
</dbReference>
<dbReference type="InterPro" id="IPR002252">
    <property type="entry name" value="Glyco_hydro_36"/>
</dbReference>
<keyword evidence="5 6" id="KW-0326">Glycosidase</keyword>
<dbReference type="PIRSF" id="PIRSF005536">
    <property type="entry name" value="Agal"/>
    <property type="match status" value="1"/>
</dbReference>
<evidence type="ECO:0000256" key="7">
    <source>
        <dbReference type="PIRSR" id="PIRSR005536-1"/>
    </source>
</evidence>
<feature type="binding site" evidence="8">
    <location>
        <position position="525"/>
    </location>
    <ligand>
        <name>substrate</name>
    </ligand>
</feature>
<dbReference type="InterPro" id="IPR031704">
    <property type="entry name" value="Glyco_hydro_36_N"/>
</dbReference>
<evidence type="ECO:0000256" key="6">
    <source>
        <dbReference type="PIRNR" id="PIRNR005536"/>
    </source>
</evidence>
<comment type="caution">
    <text evidence="12">The sequence shown here is derived from an EMBL/GenBank/DDBJ whole genome shotgun (WGS) entry which is preliminary data.</text>
</comment>
<dbReference type="SUPFAM" id="SSF51445">
    <property type="entry name" value="(Trans)glycosidases"/>
    <property type="match status" value="1"/>
</dbReference>
<evidence type="ECO:0000256" key="1">
    <source>
        <dbReference type="ARBA" id="ARBA00001255"/>
    </source>
</evidence>
<evidence type="ECO:0000256" key="5">
    <source>
        <dbReference type="ARBA" id="ARBA00023295"/>
    </source>
</evidence>
<evidence type="ECO:0000256" key="9">
    <source>
        <dbReference type="SAM" id="MobiDB-lite"/>
    </source>
</evidence>
<dbReference type="Gene3D" id="2.60.40.1180">
    <property type="entry name" value="Golgi alpha-mannosidase II"/>
    <property type="match status" value="1"/>
</dbReference>
<name>A0A9D1U549_9LACO</name>
<dbReference type="InterPro" id="IPR050985">
    <property type="entry name" value="Alpha-glycosidase_related"/>
</dbReference>
<evidence type="ECO:0000256" key="8">
    <source>
        <dbReference type="PIRSR" id="PIRSR005536-2"/>
    </source>
</evidence>
<comment type="similarity">
    <text evidence="2">Belongs to the glycosyl hydrolase 36 family.</text>
</comment>
<proteinExistence type="inferred from homology"/>
<feature type="binding site" evidence="8">
    <location>
        <position position="547"/>
    </location>
    <ligand>
        <name>substrate</name>
    </ligand>
</feature>
<dbReference type="CDD" id="cd14791">
    <property type="entry name" value="GH36"/>
    <property type="match status" value="1"/>
</dbReference>
<feature type="active site" description="Proton donor" evidence="7">
    <location>
        <position position="547"/>
    </location>
</feature>
<dbReference type="GO" id="GO:0016052">
    <property type="term" value="P:carbohydrate catabolic process"/>
    <property type="evidence" value="ECO:0007669"/>
    <property type="project" value="InterPro"/>
</dbReference>
<dbReference type="Proteomes" id="UP000886822">
    <property type="component" value="Unassembled WGS sequence"/>
</dbReference>
<feature type="region of interest" description="Disordered" evidence="9">
    <location>
        <begin position="51"/>
        <end position="81"/>
    </location>
</feature>
<dbReference type="PRINTS" id="PR00743">
    <property type="entry name" value="GLHYDRLASE36"/>
</dbReference>
<gene>
    <name evidence="12" type="ORF">H9875_02565</name>
</gene>
<organism evidence="12 13">
    <name type="scientific">Candidatus Levilactobacillus faecigallinarum</name>
    <dbReference type="NCBI Taxonomy" id="2838638"/>
    <lineage>
        <taxon>Bacteria</taxon>
        <taxon>Bacillati</taxon>
        <taxon>Bacillota</taxon>
        <taxon>Bacilli</taxon>
        <taxon>Lactobacillales</taxon>
        <taxon>Lactobacillaceae</taxon>
        <taxon>Levilactobacillus</taxon>
    </lineage>
</organism>